<keyword evidence="9" id="KW-0830">Ubiquinone</keyword>
<dbReference type="EMBL" id="HM235722">
    <property type="protein sequence ID" value="ADI75225.1"/>
    <property type="molecule type" value="Genomic_DNA"/>
</dbReference>
<comment type="similarity">
    <text evidence="2 9">Belongs to the complex I subunit 3 family.</text>
</comment>
<dbReference type="InterPro" id="IPR038430">
    <property type="entry name" value="NDAH_ubi_oxred_su3_sf"/>
</dbReference>
<dbReference type="RefSeq" id="YP_004935638.1">
    <property type="nucleotide sequence ID" value="NC_016432.1"/>
</dbReference>
<dbReference type="PANTHER" id="PTHR11058:SF9">
    <property type="entry name" value="NADH-UBIQUINONE OXIDOREDUCTASE CHAIN 3"/>
    <property type="match status" value="1"/>
</dbReference>
<organism evidence="10">
    <name type="scientific">Alloeorhynchus bakeri</name>
    <dbReference type="NCBI Taxonomy" id="796621"/>
    <lineage>
        <taxon>Eukaryota</taxon>
        <taxon>Metazoa</taxon>
        <taxon>Ecdysozoa</taxon>
        <taxon>Arthropoda</taxon>
        <taxon>Hexapoda</taxon>
        <taxon>Insecta</taxon>
        <taxon>Pterygota</taxon>
        <taxon>Neoptera</taxon>
        <taxon>Paraneoptera</taxon>
        <taxon>Hemiptera</taxon>
        <taxon>Heteroptera</taxon>
        <taxon>Panheteroptera</taxon>
        <taxon>Cimicomorpha</taxon>
        <taxon>Nabidae</taxon>
        <taxon>Prostemmatinae</taxon>
        <taxon>Alloeorhynchus</taxon>
    </lineage>
</organism>
<keyword evidence="5 9" id="KW-0812">Transmembrane</keyword>
<feature type="transmembrane region" description="Helical" evidence="9">
    <location>
        <begin position="86"/>
        <end position="105"/>
    </location>
</feature>
<evidence type="ECO:0000256" key="4">
    <source>
        <dbReference type="ARBA" id="ARBA00022448"/>
    </source>
</evidence>
<protein>
    <recommendedName>
        <fullName evidence="3 9">NADH-ubiquinone oxidoreductase chain 3</fullName>
        <ecNumber evidence="9">7.1.1.2</ecNumber>
    </recommendedName>
</protein>
<evidence type="ECO:0000256" key="9">
    <source>
        <dbReference type="RuleBase" id="RU003640"/>
    </source>
</evidence>
<comment type="subcellular location">
    <subcellularLocation>
        <location evidence="1">Membrane</location>
    </subcellularLocation>
    <subcellularLocation>
        <location evidence="9">Mitochondrion membrane</location>
        <topology evidence="9">Multi-pass membrane protein</topology>
    </subcellularLocation>
</comment>
<keyword evidence="6 9" id="KW-1133">Transmembrane helix</keyword>
<keyword evidence="9 10" id="KW-0496">Mitochondrion</keyword>
<dbReference type="InterPro" id="IPR000440">
    <property type="entry name" value="NADH_UbQ/plastoQ_OxRdtase_su3"/>
</dbReference>
<dbReference type="PANTHER" id="PTHR11058">
    <property type="entry name" value="NADH-UBIQUINONE OXIDOREDUCTASE CHAIN 3"/>
    <property type="match status" value="1"/>
</dbReference>
<keyword evidence="7 9" id="KW-0472">Membrane</keyword>
<keyword evidence="9" id="KW-0520">NAD</keyword>
<evidence type="ECO:0000256" key="6">
    <source>
        <dbReference type="ARBA" id="ARBA00022989"/>
    </source>
</evidence>
<feature type="transmembrane region" description="Helical" evidence="9">
    <location>
        <begin position="58"/>
        <end position="80"/>
    </location>
</feature>
<dbReference type="EC" id="7.1.1.2" evidence="9"/>
<sequence length="118" mass="13725">MMLKISILFMISLLIPVLLIVMCTLIAKKSNMDREKLSPYECGFDPYKSARMPFSIQFFMIAILFLIFDVEIVIILPASITLKYGMLSNWIITSSFFIIILLLGLHHEWYNGILEWTK</sequence>
<keyword evidence="9" id="KW-1278">Translocase</keyword>
<dbReference type="GeneID" id="11452376"/>
<dbReference type="GO" id="GO:0031966">
    <property type="term" value="C:mitochondrial membrane"/>
    <property type="evidence" value="ECO:0007669"/>
    <property type="project" value="UniProtKB-SubCell"/>
</dbReference>
<name>G9B4I9_9HEMI</name>
<feature type="transmembrane region" description="Helical" evidence="9">
    <location>
        <begin position="6"/>
        <end position="27"/>
    </location>
</feature>
<proteinExistence type="inferred from homology"/>
<accession>G9B4I9</accession>
<dbReference type="Pfam" id="PF00507">
    <property type="entry name" value="Oxidored_q4"/>
    <property type="match status" value="1"/>
</dbReference>
<evidence type="ECO:0000256" key="7">
    <source>
        <dbReference type="ARBA" id="ARBA00023136"/>
    </source>
</evidence>
<dbReference type="AlphaFoldDB" id="G9B4I9"/>
<reference evidence="10" key="1">
    <citation type="journal article" date="2012" name="Int. J. Biol. Sci.">
        <title>The complete mitochondrial genome of the damsel bug Alloeorhynchus bakeri (Hemiptera: Nabidae).</title>
        <authorList>
            <person name="Li H."/>
            <person name="Liu H.Y."/>
            <person name="Cao L.M."/>
            <person name="Shi A.M."/>
            <person name="Yang H.L."/>
            <person name="Cai W.Z."/>
        </authorList>
    </citation>
    <scope>NUCLEOTIDE SEQUENCE</scope>
</reference>
<evidence type="ECO:0000256" key="5">
    <source>
        <dbReference type="ARBA" id="ARBA00022692"/>
    </source>
</evidence>
<dbReference type="Gene3D" id="1.20.58.1610">
    <property type="entry name" value="NADH:ubiquinone/plastoquinone oxidoreductase, chain 3"/>
    <property type="match status" value="1"/>
</dbReference>
<evidence type="ECO:0000256" key="2">
    <source>
        <dbReference type="ARBA" id="ARBA00008472"/>
    </source>
</evidence>
<keyword evidence="9" id="KW-0249">Electron transport</keyword>
<dbReference type="GO" id="GO:0030964">
    <property type="term" value="C:NADH dehydrogenase complex"/>
    <property type="evidence" value="ECO:0007669"/>
    <property type="project" value="TreeGrafter"/>
</dbReference>
<dbReference type="CTD" id="4537"/>
<evidence type="ECO:0000256" key="3">
    <source>
        <dbReference type="ARBA" id="ARBA00021007"/>
    </source>
</evidence>
<evidence type="ECO:0000256" key="1">
    <source>
        <dbReference type="ARBA" id="ARBA00004370"/>
    </source>
</evidence>
<geneLocation type="mitochondrion" evidence="10"/>
<keyword evidence="9" id="KW-0679">Respiratory chain</keyword>
<gene>
    <name evidence="10" type="primary">ND3</name>
</gene>
<dbReference type="GO" id="GO:0008137">
    <property type="term" value="F:NADH dehydrogenase (ubiquinone) activity"/>
    <property type="evidence" value="ECO:0007669"/>
    <property type="project" value="UniProtKB-UniRule"/>
</dbReference>
<evidence type="ECO:0000256" key="8">
    <source>
        <dbReference type="ARBA" id="ARBA00049551"/>
    </source>
</evidence>
<comment type="function">
    <text evidence="9">Core subunit of the mitochondrial membrane respiratory chain NADH dehydrogenase (Complex I) which catalyzes electron transfer from NADH through the respiratory chain, using ubiquinone as an electron acceptor. Essential for the catalytic activity of complex I.</text>
</comment>
<evidence type="ECO:0000313" key="10">
    <source>
        <dbReference type="EMBL" id="ADI75225.1"/>
    </source>
</evidence>
<keyword evidence="4 9" id="KW-0813">Transport</keyword>
<comment type="catalytic activity">
    <reaction evidence="8 9">
        <text>a ubiquinone + NADH + 5 H(+)(in) = a ubiquinol + NAD(+) + 4 H(+)(out)</text>
        <dbReference type="Rhea" id="RHEA:29091"/>
        <dbReference type="Rhea" id="RHEA-COMP:9565"/>
        <dbReference type="Rhea" id="RHEA-COMP:9566"/>
        <dbReference type="ChEBI" id="CHEBI:15378"/>
        <dbReference type="ChEBI" id="CHEBI:16389"/>
        <dbReference type="ChEBI" id="CHEBI:17976"/>
        <dbReference type="ChEBI" id="CHEBI:57540"/>
        <dbReference type="ChEBI" id="CHEBI:57945"/>
        <dbReference type="EC" id="7.1.1.2"/>
    </reaction>
</comment>